<feature type="region of interest" description="Disordered" evidence="1">
    <location>
        <begin position="161"/>
        <end position="196"/>
    </location>
</feature>
<comment type="caution">
    <text evidence="2">The sequence shown here is derived from an EMBL/GenBank/DDBJ whole genome shotgun (WGS) entry which is preliminary data.</text>
</comment>
<organism evidence="2 3">
    <name type="scientific">Datura stramonium</name>
    <name type="common">Jimsonweed</name>
    <name type="synonym">Common thornapple</name>
    <dbReference type="NCBI Taxonomy" id="4076"/>
    <lineage>
        <taxon>Eukaryota</taxon>
        <taxon>Viridiplantae</taxon>
        <taxon>Streptophyta</taxon>
        <taxon>Embryophyta</taxon>
        <taxon>Tracheophyta</taxon>
        <taxon>Spermatophyta</taxon>
        <taxon>Magnoliopsida</taxon>
        <taxon>eudicotyledons</taxon>
        <taxon>Gunneridae</taxon>
        <taxon>Pentapetalae</taxon>
        <taxon>asterids</taxon>
        <taxon>lamiids</taxon>
        <taxon>Solanales</taxon>
        <taxon>Solanaceae</taxon>
        <taxon>Solanoideae</taxon>
        <taxon>Datureae</taxon>
        <taxon>Datura</taxon>
    </lineage>
</organism>
<feature type="compositionally biased region" description="Basic and acidic residues" evidence="1">
    <location>
        <begin position="178"/>
        <end position="188"/>
    </location>
</feature>
<sequence>MAGNGADEQFDVNMNNEQVPYAENKKLQIEARAPRKEGIQAPSRENDGANRNLIPNYDEDSSRSLQMRTTNSLEHIMAYTTVVKVNDLVPDEIRFKSFELALLSKLEEKLSKIAATTWVNIYNQYELKIQMEDNQLNHLMPSSSTSCKRFQDRLGRALDLDQRPSRGRYQPYSSSERPGARSEKDKMVEISNHLTG</sequence>
<evidence type="ECO:0000256" key="1">
    <source>
        <dbReference type="SAM" id="MobiDB-lite"/>
    </source>
</evidence>
<name>A0ABS8T228_DATST</name>
<proteinExistence type="predicted"/>
<protein>
    <submittedName>
        <fullName evidence="2">Uncharacterized protein</fullName>
    </submittedName>
</protein>
<accession>A0ABS8T228</accession>
<keyword evidence="3" id="KW-1185">Reference proteome</keyword>
<gene>
    <name evidence="2" type="ORF">HAX54_000479</name>
</gene>
<evidence type="ECO:0000313" key="3">
    <source>
        <dbReference type="Proteomes" id="UP000823775"/>
    </source>
</evidence>
<feature type="region of interest" description="Disordered" evidence="1">
    <location>
        <begin position="1"/>
        <end position="64"/>
    </location>
</feature>
<dbReference type="Proteomes" id="UP000823775">
    <property type="component" value="Unassembled WGS sequence"/>
</dbReference>
<dbReference type="EMBL" id="JACEIK010001013">
    <property type="protein sequence ID" value="MCD7465064.1"/>
    <property type="molecule type" value="Genomic_DNA"/>
</dbReference>
<feature type="compositionally biased region" description="Basic and acidic residues" evidence="1">
    <location>
        <begin position="23"/>
        <end position="48"/>
    </location>
</feature>
<evidence type="ECO:0000313" key="2">
    <source>
        <dbReference type="EMBL" id="MCD7465064.1"/>
    </source>
</evidence>
<reference evidence="2 3" key="1">
    <citation type="journal article" date="2021" name="BMC Genomics">
        <title>Datura genome reveals duplications of psychoactive alkaloid biosynthetic genes and high mutation rate following tissue culture.</title>
        <authorList>
            <person name="Rajewski A."/>
            <person name="Carter-House D."/>
            <person name="Stajich J."/>
            <person name="Litt A."/>
        </authorList>
    </citation>
    <scope>NUCLEOTIDE SEQUENCE [LARGE SCALE GENOMIC DNA]</scope>
    <source>
        <strain evidence="2">AR-01</strain>
    </source>
</reference>